<organism evidence="2 4">
    <name type="scientific">Staphylococcus nepalensis</name>
    <dbReference type="NCBI Taxonomy" id="214473"/>
    <lineage>
        <taxon>Bacteria</taxon>
        <taxon>Bacillati</taxon>
        <taxon>Bacillota</taxon>
        <taxon>Bacilli</taxon>
        <taxon>Bacillales</taxon>
        <taxon>Staphylococcaceae</taxon>
        <taxon>Staphylococcus</taxon>
    </lineage>
</organism>
<dbReference type="EMBL" id="PZHR01000031">
    <property type="protein sequence ID" value="PTK59025.1"/>
    <property type="molecule type" value="Genomic_DNA"/>
</dbReference>
<dbReference type="SFLD" id="SFLDS00003">
    <property type="entry name" value="Haloacid_Dehalogenase"/>
    <property type="match status" value="1"/>
</dbReference>
<reference evidence="2" key="2">
    <citation type="submission" date="2018-03" db="EMBL/GenBank/DDBJ databases">
        <authorList>
            <person name="Keele B.F."/>
        </authorList>
    </citation>
    <scope>NUCLEOTIDE SEQUENCE</scope>
    <source>
        <strain evidence="2">SNUC 4337</strain>
    </source>
</reference>
<dbReference type="PANTHER" id="PTHR43434:SF1">
    <property type="entry name" value="PHOSPHOGLYCOLATE PHOSPHATASE"/>
    <property type="match status" value="1"/>
</dbReference>
<accession>A0A291JIX3</accession>
<reference evidence="1 6" key="4">
    <citation type="submission" date="2021-03" db="EMBL/GenBank/DDBJ databases">
        <title>Staphylococci and Mammaliicocci in bats.</title>
        <authorList>
            <person name="Fountain K."/>
        </authorList>
    </citation>
    <scope>NUCLEOTIDE SEQUENCE [LARGE SCALE GENOMIC DNA]</scope>
    <source>
        <strain evidence="1 6">18_1_E_SW</strain>
    </source>
</reference>
<dbReference type="SUPFAM" id="SSF56784">
    <property type="entry name" value="HAD-like"/>
    <property type="match status" value="1"/>
</dbReference>
<dbReference type="InterPro" id="IPR050155">
    <property type="entry name" value="HAD-like_hydrolase_sf"/>
</dbReference>
<evidence type="ECO:0000313" key="6">
    <source>
        <dbReference type="Proteomes" id="UP000664081"/>
    </source>
</evidence>
<dbReference type="KEGG" id="snl:BJD96_05750"/>
<dbReference type="Proteomes" id="UP000664081">
    <property type="component" value="Unassembled WGS sequence"/>
</dbReference>
<dbReference type="Pfam" id="PF13419">
    <property type="entry name" value="HAD_2"/>
    <property type="match status" value="1"/>
</dbReference>
<dbReference type="GeneID" id="66776595"/>
<evidence type="ECO:0000313" key="5">
    <source>
        <dbReference type="Proteomes" id="UP000254412"/>
    </source>
</evidence>
<dbReference type="GO" id="GO:0008967">
    <property type="term" value="F:phosphoglycolate phosphatase activity"/>
    <property type="evidence" value="ECO:0007669"/>
    <property type="project" value="TreeGrafter"/>
</dbReference>
<evidence type="ECO:0000313" key="3">
    <source>
        <dbReference type="EMBL" id="SUM54849.1"/>
    </source>
</evidence>
<dbReference type="PANTHER" id="PTHR43434">
    <property type="entry name" value="PHOSPHOGLYCOLATE PHOSPHATASE"/>
    <property type="match status" value="1"/>
</dbReference>
<dbReference type="InterPro" id="IPR036412">
    <property type="entry name" value="HAD-like_sf"/>
</dbReference>
<dbReference type="RefSeq" id="WP_096809160.1">
    <property type="nucleotide sequence ID" value="NZ_BMCF01000002.1"/>
</dbReference>
<reference evidence="2 4" key="1">
    <citation type="journal article" date="2016" name="Front. Microbiol.">
        <title>Comprehensive Phylogenetic Analysis of Bovine Non-aureus Staphylococci Species Based on Whole-Genome Sequencing.</title>
        <authorList>
            <person name="Naushad S."/>
            <person name="Barkema H.W."/>
            <person name="Luby C."/>
            <person name="Condas L.A."/>
            <person name="Nobrega D.B."/>
            <person name="Carson D.A."/>
            <person name="De Buck J."/>
        </authorList>
    </citation>
    <scope>NUCLEOTIDE SEQUENCE [LARGE SCALE GENOMIC DNA]</scope>
    <source>
        <strain evidence="2 4">SNUC 4337</strain>
    </source>
</reference>
<dbReference type="Gene3D" id="3.40.50.1000">
    <property type="entry name" value="HAD superfamily/HAD-like"/>
    <property type="match status" value="1"/>
</dbReference>
<dbReference type="InterPro" id="IPR023214">
    <property type="entry name" value="HAD_sf"/>
</dbReference>
<sequence>MKSVLFDVDGVFLSEERCFDVSALTVYEMLMSKDYIGIDPSINFQTLNDKQISEIRDIVFYHDEILTKLKSLGLNSNWDMLFIVIALHFIELCKSLSPDKLSIVLDTDNFNEQTLQFLGEHISDIALNFELPLSFLDGLSSGKDHIYQALVTHANDQLNTDNDGLFELKSPFWLLAQEIYQEWYLGYQLYNEVEQKPQRSNFKQGYIYQEVALRPVNEMKQLLEDLKDAGYQIAIATGRPRTETLVPFESLGIKSLFDDIHIVTASDVLTAEAHFPELKPLGKPNPFSYLATLEGNYLENYKKYATNQQNRVNKDEVFIVGDSLADLLSAKKIGATFIGPLTGLKGQKARKELEDYDAEYIVNHVSEIREILL</sequence>
<dbReference type="EMBL" id="UHDS01000001">
    <property type="protein sequence ID" value="SUM54849.1"/>
    <property type="molecule type" value="Genomic_DNA"/>
</dbReference>
<dbReference type="Proteomes" id="UP000254412">
    <property type="component" value="Unassembled WGS sequence"/>
</dbReference>
<keyword evidence="6" id="KW-1185">Reference proteome</keyword>
<evidence type="ECO:0000313" key="4">
    <source>
        <dbReference type="Proteomes" id="UP000240400"/>
    </source>
</evidence>
<evidence type="ECO:0000313" key="2">
    <source>
        <dbReference type="EMBL" id="PTK59025.1"/>
    </source>
</evidence>
<dbReference type="Proteomes" id="UP000240400">
    <property type="component" value="Unassembled WGS sequence"/>
</dbReference>
<reference evidence="3 5" key="3">
    <citation type="submission" date="2018-06" db="EMBL/GenBank/DDBJ databases">
        <authorList>
            <consortium name="Pathogen Informatics"/>
            <person name="Doyle S."/>
        </authorList>
    </citation>
    <scope>NUCLEOTIDE SEQUENCE [LARGE SCALE GENOMIC DNA]</scope>
    <source>
        <strain evidence="3 5">NCTC13834</strain>
    </source>
</reference>
<dbReference type="OrthoDB" id="2474611at2"/>
<evidence type="ECO:0000313" key="1">
    <source>
        <dbReference type="EMBL" id="MBO1227293.1"/>
    </source>
</evidence>
<dbReference type="SFLD" id="SFLDG01129">
    <property type="entry name" value="C1.5:_HAD__Beta-PGM__Phosphata"/>
    <property type="match status" value="1"/>
</dbReference>
<proteinExistence type="predicted"/>
<dbReference type="GO" id="GO:0006281">
    <property type="term" value="P:DNA repair"/>
    <property type="evidence" value="ECO:0007669"/>
    <property type="project" value="TreeGrafter"/>
</dbReference>
<keyword evidence="2" id="KW-0378">Hydrolase</keyword>
<dbReference type="InterPro" id="IPR041492">
    <property type="entry name" value="HAD_2"/>
</dbReference>
<name>A0A291JIX3_9STAP</name>
<protein>
    <submittedName>
        <fullName evidence="2">HAD family hydrolase</fullName>
    </submittedName>
    <submittedName>
        <fullName evidence="3">Haloacid dehalogenase-like family hydrolase</fullName>
    </submittedName>
</protein>
<gene>
    <name evidence="2" type="ORF">BUZ61_07185</name>
    <name evidence="1" type="ORF">J3T88_08105</name>
    <name evidence="3" type="ORF">NCTC13834_01196</name>
</gene>
<dbReference type="EMBL" id="JAFNLT010000006">
    <property type="protein sequence ID" value="MBO1227293.1"/>
    <property type="molecule type" value="Genomic_DNA"/>
</dbReference>
<dbReference type="AlphaFoldDB" id="A0A291JIX3"/>